<dbReference type="InterPro" id="IPR039378">
    <property type="entry name" value="RNase_T2_prok"/>
</dbReference>
<dbReference type="InterPro" id="IPR018188">
    <property type="entry name" value="RNase_T2_His_AS_1"/>
</dbReference>
<organism evidence="4 5">
    <name type="scientific">Xanthobacter tagetidis</name>
    <dbReference type="NCBI Taxonomy" id="60216"/>
    <lineage>
        <taxon>Bacteria</taxon>
        <taxon>Pseudomonadati</taxon>
        <taxon>Pseudomonadota</taxon>
        <taxon>Alphaproteobacteria</taxon>
        <taxon>Hyphomicrobiales</taxon>
        <taxon>Xanthobacteraceae</taxon>
        <taxon>Xanthobacter</taxon>
    </lineage>
</organism>
<dbReference type="InterPro" id="IPR036430">
    <property type="entry name" value="RNase_T2-like_sf"/>
</dbReference>
<protein>
    <submittedName>
        <fullName evidence="4">Ribonuclease T</fullName>
    </submittedName>
</protein>
<gene>
    <name evidence="4" type="ORF">D9R14_16400</name>
</gene>
<dbReference type="Proteomes" id="UP000269692">
    <property type="component" value="Unassembled WGS sequence"/>
</dbReference>
<evidence type="ECO:0000256" key="1">
    <source>
        <dbReference type="ARBA" id="ARBA00007469"/>
    </source>
</evidence>
<dbReference type="Pfam" id="PF00445">
    <property type="entry name" value="Ribonuclease_T2"/>
    <property type="match status" value="1"/>
</dbReference>
<feature type="signal peptide" evidence="3">
    <location>
        <begin position="1"/>
        <end position="29"/>
    </location>
</feature>
<feature type="chain" id="PRO_5017971275" evidence="3">
    <location>
        <begin position="30"/>
        <end position="225"/>
    </location>
</feature>
<dbReference type="AlphaFoldDB" id="A0A3L7A6D7"/>
<dbReference type="EMBL" id="RCTF01000014">
    <property type="protein sequence ID" value="RLP75869.1"/>
    <property type="molecule type" value="Genomic_DNA"/>
</dbReference>
<accession>A0A3L7A6D7</accession>
<dbReference type="OrthoDB" id="4720638at2"/>
<dbReference type="InterPro" id="IPR001568">
    <property type="entry name" value="RNase_T2-like"/>
</dbReference>
<evidence type="ECO:0000256" key="3">
    <source>
        <dbReference type="SAM" id="SignalP"/>
    </source>
</evidence>
<proteinExistence type="inferred from homology"/>
<dbReference type="RefSeq" id="WP_121624427.1">
    <property type="nucleotide sequence ID" value="NZ_JACIIW010000003.1"/>
</dbReference>
<evidence type="ECO:0000313" key="4">
    <source>
        <dbReference type="EMBL" id="RLP75869.1"/>
    </source>
</evidence>
<comment type="caution">
    <text evidence="4">The sequence shown here is derived from an EMBL/GenBank/DDBJ whole genome shotgun (WGS) entry which is preliminary data.</text>
</comment>
<evidence type="ECO:0000313" key="5">
    <source>
        <dbReference type="Proteomes" id="UP000269692"/>
    </source>
</evidence>
<dbReference type="SUPFAM" id="SSF55895">
    <property type="entry name" value="Ribonuclease Rh-like"/>
    <property type="match status" value="1"/>
</dbReference>
<dbReference type="GO" id="GO:0003723">
    <property type="term" value="F:RNA binding"/>
    <property type="evidence" value="ECO:0007669"/>
    <property type="project" value="InterPro"/>
</dbReference>
<dbReference type="PANTHER" id="PTHR11240">
    <property type="entry name" value="RIBONUCLEASE T2"/>
    <property type="match status" value="1"/>
</dbReference>
<dbReference type="GO" id="GO:0033897">
    <property type="term" value="F:ribonuclease T2 activity"/>
    <property type="evidence" value="ECO:0007669"/>
    <property type="project" value="InterPro"/>
</dbReference>
<dbReference type="CDD" id="cd01062">
    <property type="entry name" value="RNase_T2_prok"/>
    <property type="match status" value="1"/>
</dbReference>
<keyword evidence="5" id="KW-1185">Reference proteome</keyword>
<dbReference type="PROSITE" id="PS00530">
    <property type="entry name" value="RNASE_T2_1"/>
    <property type="match status" value="1"/>
</dbReference>
<dbReference type="Gene3D" id="3.90.730.10">
    <property type="entry name" value="Ribonuclease T2-like"/>
    <property type="match status" value="1"/>
</dbReference>
<keyword evidence="3" id="KW-0732">Signal</keyword>
<reference evidence="4 5" key="1">
    <citation type="submission" date="2018-10" db="EMBL/GenBank/DDBJ databases">
        <title>Xanthobacter tagetidis genome sequencing and assembly.</title>
        <authorList>
            <person name="Maclea K.S."/>
            <person name="Goen A.E."/>
            <person name="Fatima S.A."/>
        </authorList>
    </citation>
    <scope>NUCLEOTIDE SEQUENCE [LARGE SCALE GENOMIC DNA]</scope>
    <source>
        <strain evidence="4 5">ATCC 700314</strain>
    </source>
</reference>
<evidence type="ECO:0000256" key="2">
    <source>
        <dbReference type="RuleBase" id="RU004328"/>
    </source>
</evidence>
<sequence>MSLEGARRLAAALLGALLLAGLLPAGASAQQDVPGRFDFYVFSLSWSPSWCETQGAEADREPQCSRARPFAFVVHGLWPQYARGFPQYCVRPAPFVPNDLLRSMTEVMPSRGLVLHQWRKHGTCSGLGAQGYFDLVRRAKAKVAIPAEFQRLNTYRMVAPAEVEAAFRAANPGLAPDMISVDCDSRRLREVRICMSRDLAFTPCPEVDRRACRLDKVVMPPVRGG</sequence>
<dbReference type="PANTHER" id="PTHR11240:SF22">
    <property type="entry name" value="RIBONUCLEASE T2"/>
    <property type="match status" value="1"/>
</dbReference>
<name>A0A3L7A6D7_9HYPH</name>
<dbReference type="GO" id="GO:0006401">
    <property type="term" value="P:RNA catabolic process"/>
    <property type="evidence" value="ECO:0007669"/>
    <property type="project" value="TreeGrafter"/>
</dbReference>
<comment type="similarity">
    <text evidence="1 2">Belongs to the RNase T2 family.</text>
</comment>